<organism evidence="1 2">
    <name type="scientific">Bacillus phage CAM003</name>
    <dbReference type="NCBI Taxonomy" id="1486657"/>
    <lineage>
        <taxon>Viruses</taxon>
        <taxon>Duplodnaviria</taxon>
        <taxon>Heunggongvirae</taxon>
        <taxon>Uroviricota</taxon>
        <taxon>Caudoviricetes</taxon>
        <taxon>Herelleviridae</taxon>
        <taxon>Bastillevirinae</taxon>
        <taxon>Bastillevirus</taxon>
        <taxon>Bastillevirus CAM003</taxon>
    </lineage>
</organism>
<reference evidence="2" key="1">
    <citation type="submission" date="2014-09" db="EMBL/GenBank/DDBJ databases">
        <authorList>
            <person name="Sauder A.B."/>
            <person name="McKenzie Q.R."/>
            <person name="Temple L.M."/>
            <person name="Alexis B.K."/>
            <person name="Al-Atrache Z."/>
            <person name="Lewis L.O."/>
            <person name="Loesser-Casey K.E."/>
            <person name="Mitchell K.J."/>
        </authorList>
    </citation>
    <scope>NUCLEOTIDE SEQUENCE [LARGE SCALE GENOMIC DNA]</scope>
</reference>
<dbReference type="RefSeq" id="YP_009036911.1">
    <property type="nucleotide sequence ID" value="NC_024216.1"/>
</dbReference>
<protein>
    <submittedName>
        <fullName evidence="1">Uncharacterized protein</fullName>
    </submittedName>
</protein>
<proteinExistence type="predicted"/>
<dbReference type="EMBL" id="KJ489397">
    <property type="protein sequence ID" value="AHZ09445.1"/>
    <property type="molecule type" value="Genomic_DNA"/>
</dbReference>
<evidence type="ECO:0000313" key="2">
    <source>
        <dbReference type="Proteomes" id="UP000026902"/>
    </source>
</evidence>
<accession>A0A024AZ41</accession>
<dbReference type="Proteomes" id="UP000026902">
    <property type="component" value="Segment"/>
</dbReference>
<keyword evidence="2" id="KW-1185">Reference proteome</keyword>
<dbReference type="GeneID" id="19526311"/>
<dbReference type="KEGG" id="vg:19526311"/>
<evidence type="ECO:0000313" key="1">
    <source>
        <dbReference type="EMBL" id="AHZ09445.1"/>
    </source>
</evidence>
<sequence>MESVYSFPNMAGNTIYVGQSLYVYAGKFGVPNSNEIKIIVDEIRIGGFAIQASFIGFIRSLENTCEKIHGEFCLKTMRVTHWNGSKTDNSVIVHIRPVNIDDKRTNTTTKDKAPVKFGDIIYGKKYDKDTEKLSVYTQKYKVLGVTDSAYSAAFVNGEGEVVEKYTAIVDIKTNTEIAKPHVKSVVSFFLTEQEAHSAYITNRLKLTVE</sequence>
<name>A0A024AZ41_9CAUD</name>